<dbReference type="EMBL" id="BASM01000001">
    <property type="protein sequence ID" value="GAD25125.1"/>
    <property type="molecule type" value="Genomic_DNA"/>
</dbReference>
<reference evidence="1 2" key="1">
    <citation type="submission" date="2013-08" db="EMBL/GenBank/DDBJ databases">
        <title>Gluconobacter thailandicus NBRC 3257 whole genome sequence.</title>
        <authorList>
            <person name="Matsutani M."/>
            <person name="Yakushi T."/>
            <person name="Matsushita K."/>
        </authorList>
    </citation>
    <scope>NUCLEOTIDE SEQUENCE [LARGE SCALE GENOMIC DNA]</scope>
    <source>
        <strain evidence="1 2">NBRC 3257</strain>
    </source>
</reference>
<keyword evidence="2" id="KW-1185">Reference proteome</keyword>
<accession>A0ABQ0ISK2</accession>
<sequence>MCTGRVKASRLNSLREDVEKAVLSVGLFVTTLKTDAV</sequence>
<proteinExistence type="predicted"/>
<name>A0ABQ0ISK2_GLUTH</name>
<evidence type="ECO:0000313" key="2">
    <source>
        <dbReference type="Proteomes" id="UP000018209"/>
    </source>
</evidence>
<organism evidence="1 2">
    <name type="scientific">Gluconobacter thailandicus NBRC 3257</name>
    <dbReference type="NCBI Taxonomy" id="1381097"/>
    <lineage>
        <taxon>Bacteria</taxon>
        <taxon>Pseudomonadati</taxon>
        <taxon>Pseudomonadota</taxon>
        <taxon>Alphaproteobacteria</taxon>
        <taxon>Acetobacterales</taxon>
        <taxon>Acetobacteraceae</taxon>
        <taxon>Gluconobacter</taxon>
    </lineage>
</organism>
<comment type="caution">
    <text evidence="1">The sequence shown here is derived from an EMBL/GenBank/DDBJ whole genome shotgun (WGS) entry which is preliminary data.</text>
</comment>
<dbReference type="Proteomes" id="UP000018209">
    <property type="component" value="Unassembled WGS sequence"/>
</dbReference>
<protein>
    <submittedName>
        <fullName evidence="1">Uncharacterized protein</fullName>
    </submittedName>
</protein>
<gene>
    <name evidence="1" type="ORF">NBRC3257_0125</name>
</gene>
<evidence type="ECO:0000313" key="1">
    <source>
        <dbReference type="EMBL" id="GAD25125.1"/>
    </source>
</evidence>